<keyword evidence="2" id="KW-0732">Signal</keyword>
<name>A0A1F6NLD9_9BACT</name>
<feature type="signal peptide" evidence="2">
    <location>
        <begin position="1"/>
        <end position="26"/>
    </location>
</feature>
<comment type="caution">
    <text evidence="3">The sequence shown here is derived from an EMBL/GenBank/DDBJ whole genome shotgun (WGS) entry which is preliminary data.</text>
</comment>
<accession>A0A1F6NLD9</accession>
<evidence type="ECO:0000313" key="4">
    <source>
        <dbReference type="Proteomes" id="UP000177803"/>
    </source>
</evidence>
<evidence type="ECO:0000313" key="3">
    <source>
        <dbReference type="EMBL" id="OGH84679.1"/>
    </source>
</evidence>
<sequence length="136" mass="14722">MSKIFLMAMLTVVAFCQFALVSNAWAEETGPSTDAMHSQLIKITQRSLNPLGYSSPQQVIGVVIRILLAFVGSIAMILYVWAGITLMTAAGAAEKIKKAIDIFIWTSLGVIVMLGSYVIVNFIFSGILQSPATSQY</sequence>
<dbReference type="Proteomes" id="UP000177803">
    <property type="component" value="Unassembled WGS sequence"/>
</dbReference>
<feature type="transmembrane region" description="Helical" evidence="1">
    <location>
        <begin position="102"/>
        <end position="128"/>
    </location>
</feature>
<organism evidence="3 4">
    <name type="scientific">Candidatus Magasanikbacteria bacterium RIFOXYA2_FULL_44_8</name>
    <dbReference type="NCBI Taxonomy" id="1798696"/>
    <lineage>
        <taxon>Bacteria</taxon>
        <taxon>Candidatus Magasanikiibacteriota</taxon>
    </lineage>
</organism>
<protein>
    <submittedName>
        <fullName evidence="3">Uncharacterized protein</fullName>
    </submittedName>
</protein>
<reference evidence="3 4" key="1">
    <citation type="journal article" date="2016" name="Nat. Commun.">
        <title>Thousands of microbial genomes shed light on interconnected biogeochemical processes in an aquifer system.</title>
        <authorList>
            <person name="Anantharaman K."/>
            <person name="Brown C.T."/>
            <person name="Hug L.A."/>
            <person name="Sharon I."/>
            <person name="Castelle C.J."/>
            <person name="Probst A.J."/>
            <person name="Thomas B.C."/>
            <person name="Singh A."/>
            <person name="Wilkins M.J."/>
            <person name="Karaoz U."/>
            <person name="Brodie E.L."/>
            <person name="Williams K.H."/>
            <person name="Hubbard S.S."/>
            <person name="Banfield J.F."/>
        </authorList>
    </citation>
    <scope>NUCLEOTIDE SEQUENCE [LARGE SCALE GENOMIC DNA]</scope>
</reference>
<keyword evidence="1" id="KW-1133">Transmembrane helix</keyword>
<dbReference type="AlphaFoldDB" id="A0A1F6NLD9"/>
<gene>
    <name evidence="3" type="ORF">A2261_00465</name>
</gene>
<evidence type="ECO:0000256" key="2">
    <source>
        <dbReference type="SAM" id="SignalP"/>
    </source>
</evidence>
<keyword evidence="1" id="KW-0472">Membrane</keyword>
<proteinExistence type="predicted"/>
<evidence type="ECO:0000256" key="1">
    <source>
        <dbReference type="SAM" id="Phobius"/>
    </source>
</evidence>
<keyword evidence="1" id="KW-0812">Transmembrane</keyword>
<dbReference type="EMBL" id="MFQR01000007">
    <property type="protein sequence ID" value="OGH84679.1"/>
    <property type="molecule type" value="Genomic_DNA"/>
</dbReference>
<feature type="transmembrane region" description="Helical" evidence="1">
    <location>
        <begin position="59"/>
        <end position="81"/>
    </location>
</feature>
<feature type="chain" id="PRO_5009525794" evidence="2">
    <location>
        <begin position="27"/>
        <end position="136"/>
    </location>
</feature>